<feature type="compositionally biased region" description="Polar residues" evidence="1">
    <location>
        <begin position="150"/>
        <end position="169"/>
    </location>
</feature>
<evidence type="ECO:0000313" key="2">
    <source>
        <dbReference type="EMBL" id="KAK9800831.1"/>
    </source>
</evidence>
<comment type="caution">
    <text evidence="2">The sequence shown here is derived from an EMBL/GenBank/DDBJ whole genome shotgun (WGS) entry which is preliminary data.</text>
</comment>
<gene>
    <name evidence="2" type="ORF">WJX73_005643</name>
</gene>
<feature type="region of interest" description="Disordered" evidence="1">
    <location>
        <begin position="150"/>
        <end position="208"/>
    </location>
</feature>
<reference evidence="2 3" key="1">
    <citation type="journal article" date="2024" name="Nat. Commun.">
        <title>Phylogenomics reveals the evolutionary origins of lichenization in chlorophyte algae.</title>
        <authorList>
            <person name="Puginier C."/>
            <person name="Libourel C."/>
            <person name="Otte J."/>
            <person name="Skaloud P."/>
            <person name="Haon M."/>
            <person name="Grisel S."/>
            <person name="Petersen M."/>
            <person name="Berrin J.G."/>
            <person name="Delaux P.M."/>
            <person name="Dal Grande F."/>
            <person name="Keller J."/>
        </authorList>
    </citation>
    <scope>NUCLEOTIDE SEQUENCE [LARGE SCALE GENOMIC DNA]</scope>
    <source>
        <strain evidence="2 3">SAG 2036</strain>
    </source>
</reference>
<feature type="region of interest" description="Disordered" evidence="1">
    <location>
        <begin position="360"/>
        <end position="412"/>
    </location>
</feature>
<dbReference type="EMBL" id="JALJOQ010000079">
    <property type="protein sequence ID" value="KAK9800831.1"/>
    <property type="molecule type" value="Genomic_DNA"/>
</dbReference>
<accession>A0AAW1NVS0</accession>
<dbReference type="AlphaFoldDB" id="A0AAW1NVS0"/>
<sequence>MLPHGKHGKQHRRSRGLTTLYKTLRVLHAVDKGFCRSQCKVHSIGGLVTARWLQRDRCGRQGQLVTAGRSLRQMAHLQQQRRKKLASRRHLQVRRQHGLTVHPAGSAVPVGRILTSAAAAAAAAQQQVGTGKLAGSKELATVLPQVSQWLGASPTGKPQSMQQALAQQEANRKRRKRSLAALQDVSDLVDPDADMQNDLAGEPQAAPEVANKELVSRLGLEEGTRAQAKVETAKRKEERARILHLEKLLGTILRGKRKLWTGVLPAAHLIAYCTLHQIPAPQFSIHSISLKQNHGICILPHLGIQLSTVREFPTFDKAKEAVALFTLLFMEEALDSIDEHVHVLKPGDAVPVLPPKSISEVEEAEDGSPEASSIRAQSKVSESSPRPASASLTSTKSEATAGLAAFPDERPSKSAKVEALKQLAMELADLLADEFSVAA</sequence>
<protein>
    <submittedName>
        <fullName evidence="2">Uncharacterized protein</fullName>
    </submittedName>
</protein>
<feature type="compositionally biased region" description="Polar residues" evidence="1">
    <location>
        <begin position="370"/>
        <end position="398"/>
    </location>
</feature>
<evidence type="ECO:0000256" key="1">
    <source>
        <dbReference type="SAM" id="MobiDB-lite"/>
    </source>
</evidence>
<proteinExistence type="predicted"/>
<evidence type="ECO:0000313" key="3">
    <source>
        <dbReference type="Proteomes" id="UP001465755"/>
    </source>
</evidence>
<name>A0AAW1NVS0_9CHLO</name>
<keyword evidence="3" id="KW-1185">Reference proteome</keyword>
<dbReference type="Proteomes" id="UP001465755">
    <property type="component" value="Unassembled WGS sequence"/>
</dbReference>
<organism evidence="2 3">
    <name type="scientific">Symbiochloris irregularis</name>
    <dbReference type="NCBI Taxonomy" id="706552"/>
    <lineage>
        <taxon>Eukaryota</taxon>
        <taxon>Viridiplantae</taxon>
        <taxon>Chlorophyta</taxon>
        <taxon>core chlorophytes</taxon>
        <taxon>Trebouxiophyceae</taxon>
        <taxon>Trebouxiales</taxon>
        <taxon>Trebouxiaceae</taxon>
        <taxon>Symbiochloris</taxon>
    </lineage>
</organism>